<feature type="region of interest" description="Disordered" evidence="1">
    <location>
        <begin position="132"/>
        <end position="165"/>
    </location>
</feature>
<dbReference type="OrthoDB" id="771105at2759"/>
<evidence type="ECO:0000313" key="3">
    <source>
        <dbReference type="Proteomes" id="UP000594638"/>
    </source>
</evidence>
<evidence type="ECO:0000256" key="1">
    <source>
        <dbReference type="SAM" id="MobiDB-lite"/>
    </source>
</evidence>
<dbReference type="EMBL" id="CACTIH010005449">
    <property type="protein sequence ID" value="CAA2993410.1"/>
    <property type="molecule type" value="Genomic_DNA"/>
</dbReference>
<gene>
    <name evidence="2" type="ORF">OLEA9_A017140</name>
</gene>
<keyword evidence="3" id="KW-1185">Reference proteome</keyword>
<dbReference type="Pfam" id="PF14009">
    <property type="entry name" value="PADRE"/>
    <property type="match status" value="1"/>
</dbReference>
<dbReference type="AlphaFoldDB" id="A0A8S0SL34"/>
<reference evidence="2 3" key="1">
    <citation type="submission" date="2019-12" db="EMBL/GenBank/DDBJ databases">
        <authorList>
            <person name="Alioto T."/>
            <person name="Alioto T."/>
            <person name="Gomez Garrido J."/>
        </authorList>
    </citation>
    <scope>NUCLEOTIDE SEQUENCE [LARGE SCALE GENOMIC DNA]</scope>
</reference>
<accession>A0A8S0SL34</accession>
<protein>
    <submittedName>
        <fullName evidence="2">Uncharacterized protein</fullName>
    </submittedName>
</protein>
<sequence length="165" mass="18465">MGNVALCYPSMISSGVVKVLSTDGRMMIYTRAVKTAELMLEHPGQFLCNSCHLKIGQRISGVSADEELERGQFYFLLPMEMLYSVLTNEEMNCLNDKASKGHKQGSLNFSKIFPVLGDHFCLFPNSEAKALKVSSASDSQPSERYSRQRSWEPALETIVETPPRH</sequence>
<dbReference type="InterPro" id="IPR025322">
    <property type="entry name" value="PADRE_dom"/>
</dbReference>
<name>A0A8S0SL34_OLEEU</name>
<organism evidence="2 3">
    <name type="scientific">Olea europaea subsp. europaea</name>
    <dbReference type="NCBI Taxonomy" id="158383"/>
    <lineage>
        <taxon>Eukaryota</taxon>
        <taxon>Viridiplantae</taxon>
        <taxon>Streptophyta</taxon>
        <taxon>Embryophyta</taxon>
        <taxon>Tracheophyta</taxon>
        <taxon>Spermatophyta</taxon>
        <taxon>Magnoliopsida</taxon>
        <taxon>eudicotyledons</taxon>
        <taxon>Gunneridae</taxon>
        <taxon>Pentapetalae</taxon>
        <taxon>asterids</taxon>
        <taxon>lamiids</taxon>
        <taxon>Lamiales</taxon>
        <taxon>Oleaceae</taxon>
        <taxon>Oleeae</taxon>
        <taxon>Olea</taxon>
    </lineage>
</organism>
<proteinExistence type="predicted"/>
<dbReference type="Proteomes" id="UP000594638">
    <property type="component" value="Unassembled WGS sequence"/>
</dbReference>
<dbReference type="PANTHER" id="PTHR33052">
    <property type="entry name" value="DUF4228 DOMAIN PROTEIN-RELATED"/>
    <property type="match status" value="1"/>
</dbReference>
<feature type="compositionally biased region" description="Polar residues" evidence="1">
    <location>
        <begin position="134"/>
        <end position="143"/>
    </location>
</feature>
<comment type="caution">
    <text evidence="2">The sequence shown here is derived from an EMBL/GenBank/DDBJ whole genome shotgun (WGS) entry which is preliminary data.</text>
</comment>
<dbReference type="Gramene" id="OE9A017140T1">
    <property type="protein sequence ID" value="OE9A017140C1"/>
    <property type="gene ID" value="OE9A017140"/>
</dbReference>
<evidence type="ECO:0000313" key="2">
    <source>
        <dbReference type="EMBL" id="CAA2993410.1"/>
    </source>
</evidence>